<dbReference type="InterPro" id="IPR027417">
    <property type="entry name" value="P-loop_NTPase"/>
</dbReference>
<feature type="non-terminal residue" evidence="1">
    <location>
        <position position="121"/>
    </location>
</feature>
<dbReference type="Gene3D" id="3.40.50.300">
    <property type="entry name" value="P-loop containing nucleotide triphosphate hydrolases"/>
    <property type="match status" value="1"/>
</dbReference>
<sequence>MKTKKSLVDLMKLIFPRYCSLPPSRVHYHLAKLLTETDKNIIIALPREFAKSTYAWLFFPAWNILTGKYRFLVYIAASKDRAEEQFRTLRAEIQSHPLLAQVAEVITDKVDVLEYQDKLTG</sequence>
<evidence type="ECO:0008006" key="2">
    <source>
        <dbReference type="Google" id="ProtNLM"/>
    </source>
</evidence>
<comment type="caution">
    <text evidence="1">The sequence shown here is derived from an EMBL/GenBank/DDBJ whole genome shotgun (WGS) entry which is preliminary data.</text>
</comment>
<evidence type="ECO:0000313" key="1">
    <source>
        <dbReference type="EMBL" id="HDD44466.1"/>
    </source>
</evidence>
<organism evidence="1">
    <name type="scientific">Desulfofervidus auxilii</name>
    <dbReference type="NCBI Taxonomy" id="1621989"/>
    <lineage>
        <taxon>Bacteria</taxon>
        <taxon>Pseudomonadati</taxon>
        <taxon>Thermodesulfobacteriota</taxon>
        <taxon>Candidatus Desulfofervidia</taxon>
        <taxon>Candidatus Desulfofervidales</taxon>
        <taxon>Candidatus Desulfofervidaceae</taxon>
        <taxon>Candidatus Desulfofervidus</taxon>
    </lineage>
</organism>
<dbReference type="EMBL" id="DRBS01000244">
    <property type="protein sequence ID" value="HDD44466.1"/>
    <property type="molecule type" value="Genomic_DNA"/>
</dbReference>
<proteinExistence type="predicted"/>
<protein>
    <recommendedName>
        <fullName evidence="2">Terminase</fullName>
    </recommendedName>
</protein>
<reference evidence="1" key="1">
    <citation type="journal article" date="2020" name="mSystems">
        <title>Genome- and Community-Level Interaction Insights into Carbon Utilization and Element Cycling Functions of Hydrothermarchaeota in Hydrothermal Sediment.</title>
        <authorList>
            <person name="Zhou Z."/>
            <person name="Liu Y."/>
            <person name="Xu W."/>
            <person name="Pan J."/>
            <person name="Luo Z.H."/>
            <person name="Li M."/>
        </authorList>
    </citation>
    <scope>NUCLEOTIDE SEQUENCE [LARGE SCALE GENOMIC DNA]</scope>
    <source>
        <strain evidence="1">HyVt-233</strain>
    </source>
</reference>
<accession>A0A7C0Y344</accession>
<name>A0A7C0Y344_DESA2</name>
<gene>
    <name evidence="1" type="ORF">ENG63_06370</name>
</gene>
<dbReference type="Proteomes" id="UP000886289">
    <property type="component" value="Unassembled WGS sequence"/>
</dbReference>
<dbReference type="AlphaFoldDB" id="A0A7C0Y344"/>